<dbReference type="InterPro" id="IPR036804">
    <property type="entry name" value="CheR_N_sf"/>
</dbReference>
<dbReference type="PROSITE" id="PS50122">
    <property type="entry name" value="CHEB"/>
    <property type="match status" value="1"/>
</dbReference>
<dbReference type="GO" id="GO:0032259">
    <property type="term" value="P:methylation"/>
    <property type="evidence" value="ECO:0007669"/>
    <property type="project" value="UniProtKB-KW"/>
</dbReference>
<dbReference type="GO" id="GO:0008984">
    <property type="term" value="F:protein-glutamate methylesterase activity"/>
    <property type="evidence" value="ECO:0007669"/>
    <property type="project" value="InterPro"/>
</dbReference>
<feature type="active site" evidence="6">
    <location>
        <position position="134"/>
    </location>
</feature>
<dbReference type="CDD" id="cd16434">
    <property type="entry name" value="CheB-CheR_fusion"/>
    <property type="match status" value="1"/>
</dbReference>
<dbReference type="SUPFAM" id="SSF53335">
    <property type="entry name" value="S-adenosyl-L-methionine-dependent methyltransferases"/>
    <property type="match status" value="1"/>
</dbReference>
<dbReference type="Gene3D" id="1.10.155.10">
    <property type="entry name" value="Chemotaxis receptor methyltransferase CheR, N-terminal domain"/>
    <property type="match status" value="1"/>
</dbReference>
<dbReference type="InterPro" id="IPR036890">
    <property type="entry name" value="HATPase_C_sf"/>
</dbReference>
<dbReference type="Pfam" id="PF01739">
    <property type="entry name" value="CheR"/>
    <property type="match status" value="1"/>
</dbReference>
<reference evidence="11 12" key="2">
    <citation type="submission" date="2016-06" db="EMBL/GenBank/DDBJ databases">
        <title>Pedobacter psychrophilus sp. nov., isolated from Antarctic fragmentary rock.</title>
        <authorList>
            <person name="Svec P."/>
        </authorList>
    </citation>
    <scope>NUCLEOTIDE SEQUENCE [LARGE SCALE GENOMIC DNA]</scope>
    <source>
        <strain evidence="11 12">CCM 8644</strain>
    </source>
</reference>
<dbReference type="PANTHER" id="PTHR24422:SF10">
    <property type="entry name" value="CHEMOTAXIS PROTEIN METHYLTRANSFERASE 2"/>
    <property type="match status" value="1"/>
</dbReference>
<dbReference type="Pfam" id="PF02518">
    <property type="entry name" value="HATPase_c"/>
    <property type="match status" value="1"/>
</dbReference>
<dbReference type="SUPFAM" id="SSF47757">
    <property type="entry name" value="Chemotaxis receptor methyltransferase CheR, N-terminal domain"/>
    <property type="match status" value="1"/>
</dbReference>
<dbReference type="CDD" id="cd00082">
    <property type="entry name" value="HisKA"/>
    <property type="match status" value="1"/>
</dbReference>
<evidence type="ECO:0000256" key="7">
    <source>
        <dbReference type="SAM" id="Coils"/>
    </source>
</evidence>
<keyword evidence="6" id="KW-0378">Hydrolase</keyword>
<dbReference type="SUPFAM" id="SSF52738">
    <property type="entry name" value="Methylesterase CheB, C-terminal domain"/>
    <property type="match status" value="1"/>
</dbReference>
<dbReference type="GO" id="GO:0005737">
    <property type="term" value="C:cytoplasm"/>
    <property type="evidence" value="ECO:0007669"/>
    <property type="project" value="InterPro"/>
</dbReference>
<evidence type="ECO:0000256" key="5">
    <source>
        <dbReference type="ARBA" id="ARBA00022691"/>
    </source>
</evidence>
<dbReference type="InterPro" id="IPR003661">
    <property type="entry name" value="HisK_dim/P_dom"/>
</dbReference>
<evidence type="ECO:0000256" key="6">
    <source>
        <dbReference type="PROSITE-ProRule" id="PRU00050"/>
    </source>
</evidence>
<dbReference type="GO" id="GO:0000156">
    <property type="term" value="F:phosphorelay response regulator activity"/>
    <property type="evidence" value="ECO:0007669"/>
    <property type="project" value="InterPro"/>
</dbReference>
<reference evidence="11 12" key="1">
    <citation type="submission" date="2016-04" db="EMBL/GenBank/DDBJ databases">
        <authorList>
            <person name="Evans L.H."/>
            <person name="Alamgir A."/>
            <person name="Owens N."/>
            <person name="Weber N.D."/>
            <person name="Virtaneva K."/>
            <person name="Barbian K."/>
            <person name="Babar A."/>
            <person name="Rosenke K."/>
        </authorList>
    </citation>
    <scope>NUCLEOTIDE SEQUENCE [LARGE SCALE GENOMIC DNA]</scope>
    <source>
        <strain evidence="11 12">CCM 8644</strain>
    </source>
</reference>
<dbReference type="Pfam" id="PF01339">
    <property type="entry name" value="CheB_methylest"/>
    <property type="match status" value="1"/>
</dbReference>
<keyword evidence="3" id="KW-0489">Methyltransferase</keyword>
<dbReference type="InterPro" id="IPR036097">
    <property type="entry name" value="HisK_dim/P_sf"/>
</dbReference>
<dbReference type="InterPro" id="IPR022642">
    <property type="entry name" value="CheR_C"/>
</dbReference>
<dbReference type="PROSITE" id="PS50109">
    <property type="entry name" value="HIS_KIN"/>
    <property type="match status" value="1"/>
</dbReference>
<dbReference type="InterPro" id="IPR000780">
    <property type="entry name" value="CheR_MeTrfase"/>
</dbReference>
<dbReference type="CDD" id="cd00075">
    <property type="entry name" value="HATPase"/>
    <property type="match status" value="1"/>
</dbReference>
<dbReference type="Proteomes" id="UP000078459">
    <property type="component" value="Unassembled WGS sequence"/>
</dbReference>
<evidence type="ECO:0000256" key="3">
    <source>
        <dbReference type="ARBA" id="ARBA00022603"/>
    </source>
</evidence>
<evidence type="ECO:0000259" key="9">
    <source>
        <dbReference type="PROSITE" id="PS50122"/>
    </source>
</evidence>
<protein>
    <submittedName>
        <fullName evidence="11">Chemotaxis protein CheR</fullName>
    </submittedName>
</protein>
<feature type="active site" evidence="6">
    <location>
        <position position="16"/>
    </location>
</feature>
<dbReference type="PRINTS" id="PR00996">
    <property type="entry name" value="CHERMTFRASE"/>
</dbReference>
<dbReference type="Pfam" id="PF03705">
    <property type="entry name" value="CheR_N"/>
    <property type="match status" value="1"/>
</dbReference>
<comment type="caution">
    <text evidence="11">The sequence shown here is derived from an EMBL/GenBank/DDBJ whole genome shotgun (WGS) entry which is preliminary data.</text>
</comment>
<dbReference type="SUPFAM" id="SSF47384">
    <property type="entry name" value="Homodimeric domain of signal transducing histidine kinase"/>
    <property type="match status" value="1"/>
</dbReference>
<dbReference type="SMART" id="SM00138">
    <property type="entry name" value="MeTrc"/>
    <property type="match status" value="1"/>
</dbReference>
<proteinExistence type="predicted"/>
<feature type="domain" description="CheR-type methyltransferase" evidence="10">
    <location>
        <begin position="198"/>
        <end position="448"/>
    </location>
</feature>
<evidence type="ECO:0000256" key="2">
    <source>
        <dbReference type="ARBA" id="ARBA00001541"/>
    </source>
</evidence>
<dbReference type="InterPro" id="IPR022641">
    <property type="entry name" value="CheR_N"/>
</dbReference>
<dbReference type="STRING" id="1826909.A5893_04140"/>
<evidence type="ECO:0000259" key="8">
    <source>
        <dbReference type="PROSITE" id="PS50109"/>
    </source>
</evidence>
<evidence type="ECO:0000256" key="1">
    <source>
        <dbReference type="ARBA" id="ARBA00000085"/>
    </source>
</evidence>
<dbReference type="Gene3D" id="3.30.450.20">
    <property type="entry name" value="PAS domain"/>
    <property type="match status" value="1"/>
</dbReference>
<dbReference type="GO" id="GO:0008983">
    <property type="term" value="F:protein-glutamate O-methyltransferase activity"/>
    <property type="evidence" value="ECO:0007669"/>
    <property type="project" value="UniProtKB-EC"/>
</dbReference>
<dbReference type="Gene3D" id="3.40.50.150">
    <property type="entry name" value="Vaccinia Virus protein VP39"/>
    <property type="match status" value="1"/>
</dbReference>
<dbReference type="EMBL" id="LWHJ01000011">
    <property type="protein sequence ID" value="OAQ42310.1"/>
    <property type="molecule type" value="Genomic_DNA"/>
</dbReference>
<dbReference type="InterPro" id="IPR005467">
    <property type="entry name" value="His_kinase_dom"/>
</dbReference>
<accession>A0A179DNI5</accession>
<dbReference type="OrthoDB" id="9813151at2"/>
<comment type="catalytic activity">
    <reaction evidence="1">
        <text>ATP + protein L-histidine = ADP + protein N-phospho-L-histidine.</text>
        <dbReference type="EC" id="2.7.13.3"/>
    </reaction>
</comment>
<comment type="catalytic activity">
    <reaction evidence="2">
        <text>L-glutamyl-[protein] + S-adenosyl-L-methionine = [protein]-L-glutamate 5-O-methyl ester + S-adenosyl-L-homocysteine</text>
        <dbReference type="Rhea" id="RHEA:24452"/>
        <dbReference type="Rhea" id="RHEA-COMP:10208"/>
        <dbReference type="Rhea" id="RHEA-COMP:10311"/>
        <dbReference type="ChEBI" id="CHEBI:29973"/>
        <dbReference type="ChEBI" id="CHEBI:57856"/>
        <dbReference type="ChEBI" id="CHEBI:59789"/>
        <dbReference type="ChEBI" id="CHEBI:82795"/>
        <dbReference type="EC" id="2.1.1.80"/>
    </reaction>
</comment>
<dbReference type="GO" id="GO:0006935">
    <property type="term" value="P:chemotaxis"/>
    <property type="evidence" value="ECO:0007669"/>
    <property type="project" value="UniProtKB-UniRule"/>
</dbReference>
<dbReference type="Gene3D" id="3.40.50.180">
    <property type="entry name" value="Methylesterase CheB, C-terminal domain"/>
    <property type="match status" value="1"/>
</dbReference>
<dbReference type="GO" id="GO:0000155">
    <property type="term" value="F:phosphorelay sensor kinase activity"/>
    <property type="evidence" value="ECO:0007669"/>
    <property type="project" value="InterPro"/>
</dbReference>
<feature type="domain" description="CheB-type methylesterase" evidence="9">
    <location>
        <begin position="4"/>
        <end position="192"/>
    </location>
</feature>
<gene>
    <name evidence="11" type="ORF">A5893_04140</name>
</gene>
<evidence type="ECO:0000313" key="11">
    <source>
        <dbReference type="EMBL" id="OAQ42310.1"/>
    </source>
</evidence>
<dbReference type="Gene3D" id="1.10.287.130">
    <property type="match status" value="1"/>
</dbReference>
<keyword evidence="5" id="KW-0949">S-adenosyl-L-methionine</keyword>
<keyword evidence="6" id="KW-0145">Chemotaxis</keyword>
<dbReference type="PROSITE" id="PS50123">
    <property type="entry name" value="CHER"/>
    <property type="match status" value="1"/>
</dbReference>
<dbReference type="InterPro" id="IPR000673">
    <property type="entry name" value="Sig_transdc_resp-reg_Me-estase"/>
</dbReference>
<evidence type="ECO:0000256" key="4">
    <source>
        <dbReference type="ARBA" id="ARBA00022679"/>
    </source>
</evidence>
<dbReference type="Pfam" id="PF13596">
    <property type="entry name" value="PAS_10"/>
    <property type="match status" value="1"/>
</dbReference>
<keyword evidence="7" id="KW-0175">Coiled coil</keyword>
<feature type="active site" evidence="6">
    <location>
        <position position="42"/>
    </location>
</feature>
<evidence type="ECO:0000313" key="12">
    <source>
        <dbReference type="Proteomes" id="UP000078459"/>
    </source>
</evidence>
<dbReference type="RefSeq" id="WP_068821338.1">
    <property type="nucleotide sequence ID" value="NZ_LWHJ01000011.1"/>
</dbReference>
<dbReference type="InterPro" id="IPR029063">
    <property type="entry name" value="SAM-dependent_MTases_sf"/>
</dbReference>
<dbReference type="SMART" id="SM00387">
    <property type="entry name" value="HATPase_c"/>
    <property type="match status" value="1"/>
</dbReference>
<dbReference type="InterPro" id="IPR035909">
    <property type="entry name" value="CheB_C"/>
</dbReference>
<dbReference type="AlphaFoldDB" id="A0A179DNI5"/>
<organism evidence="11 12">
    <name type="scientific">Pedobacter psychrophilus</name>
    <dbReference type="NCBI Taxonomy" id="1826909"/>
    <lineage>
        <taxon>Bacteria</taxon>
        <taxon>Pseudomonadati</taxon>
        <taxon>Bacteroidota</taxon>
        <taxon>Sphingobacteriia</taxon>
        <taxon>Sphingobacteriales</taxon>
        <taxon>Sphingobacteriaceae</taxon>
        <taxon>Pedobacter</taxon>
    </lineage>
</organism>
<dbReference type="PANTHER" id="PTHR24422">
    <property type="entry name" value="CHEMOTAXIS PROTEIN METHYLTRANSFERASE"/>
    <property type="match status" value="1"/>
</dbReference>
<dbReference type="SUPFAM" id="SSF55874">
    <property type="entry name" value="ATPase domain of HSP90 chaperone/DNA topoisomerase II/histidine kinase"/>
    <property type="match status" value="1"/>
</dbReference>
<keyword evidence="12" id="KW-1185">Reference proteome</keyword>
<dbReference type="Gene3D" id="3.30.565.10">
    <property type="entry name" value="Histidine kinase-like ATPase, C-terminal domain"/>
    <property type="match status" value="1"/>
</dbReference>
<dbReference type="InterPro" id="IPR050903">
    <property type="entry name" value="Bact_Chemotaxis_MeTrfase"/>
</dbReference>
<name>A0A179DNI5_9SPHI</name>
<dbReference type="InterPro" id="IPR003594">
    <property type="entry name" value="HATPase_dom"/>
</dbReference>
<feature type="coiled-coil region" evidence="7">
    <location>
        <begin position="665"/>
        <end position="720"/>
    </location>
</feature>
<sequence length="1080" mass="121423">MSKIVDQQYVIAIGASAGGLEAISAFFDYTPLDSVSYIVIQHLSQDFNSQMAHILAPHSKLKVIEAIENVDIKANTVYLIPSSKFMVVENGKLILSDKKDQPRPHMTIDYFFSSLAKERGDKAIGIILSGTGSDGSKGIQDIKNAGGMVLVQDPETASFNGMPMAAIATECVDRILSPQAMPEVIEQYVKDGLLELSSKQPSEQINEKELKQIFNLIKEQLPLDFSDYKRPTIIRRINRRMVHHNLKSVGKYYEFLKGNEIEISLLANDFLISVTSFFRDLDAFKIIEETVIPDIIKKNESGVLKIWVAGCATGEEAYSMAILIKEYLNKHPKNIEIKIFASDISKAALDTASKGEYPESITKIISKERLQQFFTKDGSNYKIKHEIRKMLIFAQHDLTKNPPYCNIDLISCRNLLIYLNITLQQRVFGMLHFGLKENGYLFLGPSESTSVVKEGFKEVSSKWNILKSTKTGRPIRFDAFSSHLIGDLKTTNLETNEKATAPVSKSQLSDQINLALLKECVFNGVCINEKLAVVQSFGDTKPYLKNINFNYNLTELLPERIAIVFKAAAHKALKLNEKVTLSKLNLQGINKAKSAVINIVISPFYLNNSEERLLLVLFTENQTKSTEKNVIQIQDINEVTKEHVISLEQEVTQLKHSLAVAHQGIASSNENIQSFNEELQSSNEEMQSANEEMQSTNEELQSVNEELQTLNKDHQFTIDELTDLNDDLNNYFRSNTNGQLFVDENLLLKRYSPGAVKHINIREGDIGRPLSNITTNIKFETLIEDVKKVINNGEPITKEAEALDGKTYQVMTMPYLKRTSKKPDGAIISFYDITELKNLLLELDVSNQNLDVSNQSLLRINSDLNNFVYGASHDLNAPIVNIEMLLEILNDMLDSKDPEVLELSGMMNKSVSTFKDILGDLAKIGVIESEDVEESLESFPVIFSEIKSVLSERIKISKAIFQIDFDIKEVRFARKNLRSVMLNLITNALKYTLTDRTPEINIKTEKKDGFILLTIKDNGIGIAKNEIENIFKKYTRANTVAEGTGIGLYLVRKIVNAAGGKIEVECDETKGCTFKVFFKV</sequence>
<evidence type="ECO:0000259" key="10">
    <source>
        <dbReference type="PROSITE" id="PS50123"/>
    </source>
</evidence>
<feature type="domain" description="Histidine kinase" evidence="8">
    <location>
        <begin position="870"/>
        <end position="1080"/>
    </location>
</feature>
<keyword evidence="4" id="KW-0808">Transferase</keyword>